<keyword evidence="9" id="KW-1185">Reference proteome</keyword>
<dbReference type="InterPro" id="IPR040457">
    <property type="entry name" value="GCP_C"/>
</dbReference>
<evidence type="ECO:0000256" key="2">
    <source>
        <dbReference type="ARBA" id="ARBA00022490"/>
    </source>
</evidence>
<evidence type="ECO:0000256" key="6">
    <source>
        <dbReference type="SAM" id="MobiDB-lite"/>
    </source>
</evidence>
<feature type="domain" description="Gamma tubulin complex component C-terminal" evidence="7">
    <location>
        <begin position="572"/>
        <end position="921"/>
    </location>
</feature>
<dbReference type="GO" id="GO:0051225">
    <property type="term" value="P:spindle assembly"/>
    <property type="evidence" value="ECO:0007669"/>
    <property type="project" value="TreeGrafter"/>
</dbReference>
<evidence type="ECO:0000313" key="8">
    <source>
        <dbReference type="EMBL" id="KAF8441351.1"/>
    </source>
</evidence>
<reference evidence="8" key="2">
    <citation type="journal article" date="2020" name="Nat. Commun.">
        <title>Large-scale genome sequencing of mycorrhizal fungi provides insights into the early evolution of symbiotic traits.</title>
        <authorList>
            <person name="Miyauchi S."/>
            <person name="Kiss E."/>
            <person name="Kuo A."/>
            <person name="Drula E."/>
            <person name="Kohler A."/>
            <person name="Sanchez-Garcia M."/>
            <person name="Morin E."/>
            <person name="Andreopoulos B."/>
            <person name="Barry K.W."/>
            <person name="Bonito G."/>
            <person name="Buee M."/>
            <person name="Carver A."/>
            <person name="Chen C."/>
            <person name="Cichocki N."/>
            <person name="Clum A."/>
            <person name="Culley D."/>
            <person name="Crous P.W."/>
            <person name="Fauchery L."/>
            <person name="Girlanda M."/>
            <person name="Hayes R.D."/>
            <person name="Keri Z."/>
            <person name="LaButti K."/>
            <person name="Lipzen A."/>
            <person name="Lombard V."/>
            <person name="Magnuson J."/>
            <person name="Maillard F."/>
            <person name="Murat C."/>
            <person name="Nolan M."/>
            <person name="Ohm R.A."/>
            <person name="Pangilinan J."/>
            <person name="Pereira M.F."/>
            <person name="Perotto S."/>
            <person name="Peter M."/>
            <person name="Pfister S."/>
            <person name="Riley R."/>
            <person name="Sitrit Y."/>
            <person name="Stielow J.B."/>
            <person name="Szollosi G."/>
            <person name="Zifcakova L."/>
            <person name="Stursova M."/>
            <person name="Spatafora J.W."/>
            <person name="Tedersoo L."/>
            <person name="Vaario L.M."/>
            <person name="Yamada A."/>
            <person name="Yan M."/>
            <person name="Wang P."/>
            <person name="Xu J."/>
            <person name="Bruns T."/>
            <person name="Baldrian P."/>
            <person name="Vilgalys R."/>
            <person name="Dunand C."/>
            <person name="Henrissat B."/>
            <person name="Grigoriev I.V."/>
            <person name="Hibbett D."/>
            <person name="Nagy L.G."/>
            <person name="Martin F.M."/>
        </authorList>
    </citation>
    <scope>NUCLEOTIDE SEQUENCE</scope>
    <source>
        <strain evidence="8">BED1</strain>
    </source>
</reference>
<comment type="caution">
    <text evidence="8">The sequence shown here is derived from an EMBL/GenBank/DDBJ whole genome shotgun (WGS) entry which is preliminary data.</text>
</comment>
<dbReference type="Proteomes" id="UP001194468">
    <property type="component" value="Unassembled WGS sequence"/>
</dbReference>
<keyword evidence="2 5" id="KW-0963">Cytoplasm</keyword>
<feature type="compositionally biased region" description="Low complexity" evidence="6">
    <location>
        <begin position="112"/>
        <end position="127"/>
    </location>
</feature>
<feature type="compositionally biased region" description="Polar residues" evidence="6">
    <location>
        <begin position="466"/>
        <end position="485"/>
    </location>
</feature>
<dbReference type="GO" id="GO:0000922">
    <property type="term" value="C:spindle pole"/>
    <property type="evidence" value="ECO:0007669"/>
    <property type="project" value="InterPro"/>
</dbReference>
<dbReference type="GO" id="GO:0051011">
    <property type="term" value="F:microtubule minus-end binding"/>
    <property type="evidence" value="ECO:0007669"/>
    <property type="project" value="TreeGrafter"/>
</dbReference>
<dbReference type="PANTHER" id="PTHR19302">
    <property type="entry name" value="GAMMA TUBULIN COMPLEX PROTEIN"/>
    <property type="match status" value="1"/>
</dbReference>
<feature type="region of interest" description="Disordered" evidence="6">
    <location>
        <begin position="110"/>
        <end position="129"/>
    </location>
</feature>
<dbReference type="GO" id="GO:0007020">
    <property type="term" value="P:microtubule nucleation"/>
    <property type="evidence" value="ECO:0007669"/>
    <property type="project" value="InterPro"/>
</dbReference>
<comment type="similarity">
    <text evidence="1 5">Belongs to the TUBGCP family.</text>
</comment>
<sequence length="967" mass="107773">MAQEPTVGPGWLGEHEKFILPALEPISAYFSIPRLGNKPQDPIVQTIQLPVQSETLPAEPLSSPALSRAKVSSSVFAQVSEPEFTSLWNDASLHHLRDVVRVAFDVTRGDRSMSWSPNPPSSNRTSPFLTEQNPSLLGSLQNRAKPSLHVKFTKVARITESELFDSLHLVVLGTSSPLYVWDVHSQSFVRSTLSDASEFNWMSQSILQRFLELGTLVRRLEQLIQELRKRPGHTNTTVHAFAHGLSSVLIFIRNRLSNGPLSRATGLSGIHCLATVWLYYTELEQVVISLASMCSRSIDITPDRFSEIPISPVDLLSLVYETLEMHVERHSPRDITAIIAYILTVSSKPYIHSLCKLLAYGETRQVHTITTERTQLMDLTFEGDEVESTWRGEESNVDAEGPFPKFIPTSLASILPAAHKSLKLLEGAEPEHPIFSTEVPSKEISWIWNEESIKSLWNELGASRSAKAQESNSPQSPLDDSQTELSSEDRDPLAEFRVFDLEPESFSSSERDCQVVLDELIVSFPNMLPNITPSPSLLCELTFMPLQDHASCLSRALLAVFLDRSSFLCIDAHLELLRSHMLLTSHSFKSRLSAALFSDAEDRESHSVQLCNLLRYKSKGTTLPGQSHTGRWPVGLAPLLVTRDSWPPGGSELSFLLRAVIVDSQQNDPLSAEDTTSRVDGAHLVMNEAEFRLGFAIRELSGRGNERWLDPLSIEALDFLYLDYKVPHPLQALIPTAVLSKYQRVFALLLRLTRVECAIRSVFRLTRTTAAPLFPTLSSSRRVLLHFRFAAHSFLSTLATYIYDTAIRGNFGAFLLRITACRETPDAPNSFRDVFALAECHSSVLDDILSACLLRSPQRAAGDLLRGTLEVVLEFCVLVGDLKDGRMAEYQASPVLEALHASFRKKVSALMRTLEAMLEKHGKSPDQLQADMLGRGVTGTTRWGGFTSASLDMSKPERLVDETMTQY</sequence>
<dbReference type="AlphaFoldDB" id="A0AAD4BWH9"/>
<evidence type="ECO:0000256" key="4">
    <source>
        <dbReference type="ARBA" id="ARBA00023212"/>
    </source>
</evidence>
<dbReference type="GO" id="GO:0000930">
    <property type="term" value="C:gamma-tubulin complex"/>
    <property type="evidence" value="ECO:0007669"/>
    <property type="project" value="TreeGrafter"/>
</dbReference>
<protein>
    <recommendedName>
        <fullName evidence="5">Spindle pole body component</fullName>
    </recommendedName>
</protein>
<dbReference type="GO" id="GO:0005816">
    <property type="term" value="C:spindle pole body"/>
    <property type="evidence" value="ECO:0007669"/>
    <property type="project" value="UniProtKB-ARBA"/>
</dbReference>
<evidence type="ECO:0000256" key="3">
    <source>
        <dbReference type="ARBA" id="ARBA00022701"/>
    </source>
</evidence>
<evidence type="ECO:0000259" key="7">
    <source>
        <dbReference type="Pfam" id="PF04130"/>
    </source>
</evidence>
<dbReference type="GO" id="GO:0000278">
    <property type="term" value="P:mitotic cell cycle"/>
    <property type="evidence" value="ECO:0007669"/>
    <property type="project" value="TreeGrafter"/>
</dbReference>
<evidence type="ECO:0000256" key="5">
    <source>
        <dbReference type="RuleBase" id="RU363050"/>
    </source>
</evidence>
<dbReference type="GO" id="GO:0043015">
    <property type="term" value="F:gamma-tubulin binding"/>
    <property type="evidence" value="ECO:0007669"/>
    <property type="project" value="InterPro"/>
</dbReference>
<proteinExistence type="inferred from homology"/>
<feature type="region of interest" description="Disordered" evidence="6">
    <location>
        <begin position="464"/>
        <end position="490"/>
    </location>
</feature>
<dbReference type="PANTHER" id="PTHR19302:SF70">
    <property type="entry name" value="GAMMA-TUBULIN COMPLEX COMPONENT 6"/>
    <property type="match status" value="1"/>
</dbReference>
<dbReference type="Pfam" id="PF04130">
    <property type="entry name" value="GCP_C_terminal"/>
    <property type="match status" value="1"/>
</dbReference>
<dbReference type="GO" id="GO:0031122">
    <property type="term" value="P:cytoplasmic microtubule organization"/>
    <property type="evidence" value="ECO:0007669"/>
    <property type="project" value="TreeGrafter"/>
</dbReference>
<dbReference type="Gene3D" id="1.20.120.1900">
    <property type="entry name" value="Gamma-tubulin complex, C-terminal domain"/>
    <property type="match status" value="1"/>
</dbReference>
<dbReference type="InterPro" id="IPR042241">
    <property type="entry name" value="GCP_C_sf"/>
</dbReference>
<evidence type="ECO:0000313" key="9">
    <source>
        <dbReference type="Proteomes" id="UP001194468"/>
    </source>
</evidence>
<accession>A0AAD4BWH9</accession>
<name>A0AAD4BWH9_BOLED</name>
<organism evidence="8 9">
    <name type="scientific">Boletus edulis BED1</name>
    <dbReference type="NCBI Taxonomy" id="1328754"/>
    <lineage>
        <taxon>Eukaryota</taxon>
        <taxon>Fungi</taxon>
        <taxon>Dikarya</taxon>
        <taxon>Basidiomycota</taxon>
        <taxon>Agaricomycotina</taxon>
        <taxon>Agaricomycetes</taxon>
        <taxon>Agaricomycetidae</taxon>
        <taxon>Boletales</taxon>
        <taxon>Boletineae</taxon>
        <taxon>Boletaceae</taxon>
        <taxon>Boletoideae</taxon>
        <taxon>Boletus</taxon>
    </lineage>
</organism>
<comment type="subcellular location">
    <subcellularLocation>
        <location evidence="5">Cytoplasm</location>
        <location evidence="5">Cytoskeleton</location>
        <location evidence="5">Microtubule organizing center</location>
    </subcellularLocation>
</comment>
<keyword evidence="4 5" id="KW-0206">Cytoskeleton</keyword>
<dbReference type="GO" id="GO:0005874">
    <property type="term" value="C:microtubule"/>
    <property type="evidence" value="ECO:0007669"/>
    <property type="project" value="UniProtKB-KW"/>
</dbReference>
<keyword evidence="3 5" id="KW-0493">Microtubule</keyword>
<reference evidence="8" key="1">
    <citation type="submission" date="2019-10" db="EMBL/GenBank/DDBJ databases">
        <authorList>
            <consortium name="DOE Joint Genome Institute"/>
            <person name="Kuo A."/>
            <person name="Miyauchi S."/>
            <person name="Kiss E."/>
            <person name="Drula E."/>
            <person name="Kohler A."/>
            <person name="Sanchez-Garcia M."/>
            <person name="Andreopoulos B."/>
            <person name="Barry K.W."/>
            <person name="Bonito G."/>
            <person name="Buee M."/>
            <person name="Carver A."/>
            <person name="Chen C."/>
            <person name="Cichocki N."/>
            <person name="Clum A."/>
            <person name="Culley D."/>
            <person name="Crous P.W."/>
            <person name="Fauchery L."/>
            <person name="Girlanda M."/>
            <person name="Hayes R."/>
            <person name="Keri Z."/>
            <person name="LaButti K."/>
            <person name="Lipzen A."/>
            <person name="Lombard V."/>
            <person name="Magnuson J."/>
            <person name="Maillard F."/>
            <person name="Morin E."/>
            <person name="Murat C."/>
            <person name="Nolan M."/>
            <person name="Ohm R."/>
            <person name="Pangilinan J."/>
            <person name="Pereira M."/>
            <person name="Perotto S."/>
            <person name="Peter M."/>
            <person name="Riley R."/>
            <person name="Sitrit Y."/>
            <person name="Stielow B."/>
            <person name="Szollosi G."/>
            <person name="Zifcakova L."/>
            <person name="Stursova M."/>
            <person name="Spatafora J.W."/>
            <person name="Tedersoo L."/>
            <person name="Vaario L.-M."/>
            <person name="Yamada A."/>
            <person name="Yan M."/>
            <person name="Wang P."/>
            <person name="Xu J."/>
            <person name="Bruns T."/>
            <person name="Baldrian P."/>
            <person name="Vilgalys R."/>
            <person name="Henrissat B."/>
            <person name="Grigoriev I.V."/>
            <person name="Hibbett D."/>
            <person name="Nagy L.G."/>
            <person name="Martin F.M."/>
        </authorList>
    </citation>
    <scope>NUCLEOTIDE SEQUENCE</scope>
    <source>
        <strain evidence="8">BED1</strain>
    </source>
</reference>
<gene>
    <name evidence="8" type="ORF">L210DRAFT_3630056</name>
</gene>
<evidence type="ECO:0000256" key="1">
    <source>
        <dbReference type="ARBA" id="ARBA00010337"/>
    </source>
</evidence>
<dbReference type="GO" id="GO:0051321">
    <property type="term" value="P:meiotic cell cycle"/>
    <property type="evidence" value="ECO:0007669"/>
    <property type="project" value="TreeGrafter"/>
</dbReference>
<dbReference type="InterPro" id="IPR007259">
    <property type="entry name" value="GCP"/>
</dbReference>
<dbReference type="EMBL" id="WHUW01000010">
    <property type="protein sequence ID" value="KAF8441351.1"/>
    <property type="molecule type" value="Genomic_DNA"/>
</dbReference>